<dbReference type="PROSITE" id="PS50109">
    <property type="entry name" value="HIS_KIN"/>
    <property type="match status" value="1"/>
</dbReference>
<feature type="domain" description="Histidine kinase" evidence="8">
    <location>
        <begin position="199"/>
        <end position="412"/>
    </location>
</feature>
<protein>
    <recommendedName>
        <fullName evidence="2">histidine kinase</fullName>
        <ecNumber evidence="2">2.7.13.3</ecNumber>
    </recommendedName>
</protein>
<evidence type="ECO:0000256" key="6">
    <source>
        <dbReference type="ARBA" id="ARBA00023136"/>
    </source>
</evidence>
<dbReference type="PANTHER" id="PTHR42878">
    <property type="entry name" value="TWO-COMPONENT HISTIDINE KINASE"/>
    <property type="match status" value="1"/>
</dbReference>
<dbReference type="InterPro" id="IPR036890">
    <property type="entry name" value="HATPase_C_sf"/>
</dbReference>
<keyword evidence="11" id="KW-1185">Reference proteome</keyword>
<organism evidence="10 11">
    <name type="scientific">Aestuariispira insulae</name>
    <dbReference type="NCBI Taxonomy" id="1461337"/>
    <lineage>
        <taxon>Bacteria</taxon>
        <taxon>Pseudomonadati</taxon>
        <taxon>Pseudomonadota</taxon>
        <taxon>Alphaproteobacteria</taxon>
        <taxon>Rhodospirillales</taxon>
        <taxon>Kiloniellaceae</taxon>
        <taxon>Aestuariispira</taxon>
    </lineage>
</organism>
<evidence type="ECO:0000313" key="10">
    <source>
        <dbReference type="EMBL" id="RED48595.1"/>
    </source>
</evidence>
<dbReference type="GO" id="GO:0006355">
    <property type="term" value="P:regulation of DNA-templated transcription"/>
    <property type="evidence" value="ECO:0007669"/>
    <property type="project" value="InterPro"/>
</dbReference>
<dbReference type="InterPro" id="IPR003594">
    <property type="entry name" value="HATPase_dom"/>
</dbReference>
<dbReference type="AlphaFoldDB" id="A0A3D9HGR3"/>
<evidence type="ECO:0000256" key="5">
    <source>
        <dbReference type="ARBA" id="ARBA00022777"/>
    </source>
</evidence>
<dbReference type="EMBL" id="QRDW01000007">
    <property type="protein sequence ID" value="RED48595.1"/>
    <property type="molecule type" value="Genomic_DNA"/>
</dbReference>
<reference evidence="10 11" key="1">
    <citation type="submission" date="2018-07" db="EMBL/GenBank/DDBJ databases">
        <title>Genomic Encyclopedia of Type Strains, Phase III (KMG-III): the genomes of soil and plant-associated and newly described type strains.</title>
        <authorList>
            <person name="Whitman W."/>
        </authorList>
    </citation>
    <scope>NUCLEOTIDE SEQUENCE [LARGE SCALE GENOMIC DNA]</scope>
    <source>
        <strain evidence="10 11">CECT 8488</strain>
    </source>
</reference>
<dbReference type="NCBIfam" id="TIGR00229">
    <property type="entry name" value="sensory_box"/>
    <property type="match status" value="1"/>
</dbReference>
<dbReference type="OrthoDB" id="7979512at2"/>
<keyword evidence="5" id="KW-0418">Kinase</keyword>
<keyword evidence="7" id="KW-1133">Transmembrane helix</keyword>
<dbReference type="RefSeq" id="WP_115937540.1">
    <property type="nucleotide sequence ID" value="NZ_QRDW01000007.1"/>
</dbReference>
<dbReference type="InterPro" id="IPR000014">
    <property type="entry name" value="PAS"/>
</dbReference>
<evidence type="ECO:0000313" key="11">
    <source>
        <dbReference type="Proteomes" id="UP000256845"/>
    </source>
</evidence>
<feature type="transmembrane region" description="Helical" evidence="7">
    <location>
        <begin position="30"/>
        <end position="51"/>
    </location>
</feature>
<evidence type="ECO:0000256" key="1">
    <source>
        <dbReference type="ARBA" id="ARBA00000085"/>
    </source>
</evidence>
<dbReference type="InterPro" id="IPR035965">
    <property type="entry name" value="PAS-like_dom_sf"/>
</dbReference>
<dbReference type="Gene3D" id="1.10.287.130">
    <property type="match status" value="1"/>
</dbReference>
<dbReference type="GO" id="GO:0030295">
    <property type="term" value="F:protein kinase activator activity"/>
    <property type="evidence" value="ECO:0007669"/>
    <property type="project" value="TreeGrafter"/>
</dbReference>
<dbReference type="InterPro" id="IPR050351">
    <property type="entry name" value="BphY/WalK/GraS-like"/>
</dbReference>
<evidence type="ECO:0000259" key="8">
    <source>
        <dbReference type="PROSITE" id="PS50109"/>
    </source>
</evidence>
<keyword evidence="6 7" id="KW-0472">Membrane</keyword>
<dbReference type="Pfam" id="PF00989">
    <property type="entry name" value="PAS"/>
    <property type="match status" value="1"/>
</dbReference>
<dbReference type="InterPro" id="IPR013767">
    <property type="entry name" value="PAS_fold"/>
</dbReference>
<keyword evidence="4" id="KW-0808">Transferase</keyword>
<evidence type="ECO:0000256" key="4">
    <source>
        <dbReference type="ARBA" id="ARBA00022679"/>
    </source>
</evidence>
<keyword evidence="3" id="KW-0597">Phosphoprotein</keyword>
<evidence type="ECO:0000256" key="2">
    <source>
        <dbReference type="ARBA" id="ARBA00012438"/>
    </source>
</evidence>
<dbReference type="InterPro" id="IPR005467">
    <property type="entry name" value="His_kinase_dom"/>
</dbReference>
<evidence type="ECO:0000256" key="7">
    <source>
        <dbReference type="SAM" id="Phobius"/>
    </source>
</evidence>
<dbReference type="InterPro" id="IPR036097">
    <property type="entry name" value="HisK_dim/P_sf"/>
</dbReference>
<dbReference type="Gene3D" id="3.30.565.10">
    <property type="entry name" value="Histidine kinase-like ATPase, C-terminal domain"/>
    <property type="match status" value="1"/>
</dbReference>
<dbReference type="EC" id="2.7.13.3" evidence="2"/>
<feature type="domain" description="PAS" evidence="9">
    <location>
        <begin position="61"/>
        <end position="131"/>
    </location>
</feature>
<keyword evidence="7" id="KW-0812">Transmembrane</keyword>
<dbReference type="CDD" id="cd00130">
    <property type="entry name" value="PAS"/>
    <property type="match status" value="1"/>
</dbReference>
<dbReference type="InterPro" id="IPR004358">
    <property type="entry name" value="Sig_transdc_His_kin-like_C"/>
</dbReference>
<dbReference type="SMART" id="SM00387">
    <property type="entry name" value="HATPase_c"/>
    <property type="match status" value="1"/>
</dbReference>
<dbReference type="Gene3D" id="3.30.450.20">
    <property type="entry name" value="PAS domain"/>
    <property type="match status" value="1"/>
</dbReference>
<dbReference type="SMART" id="SM00091">
    <property type="entry name" value="PAS"/>
    <property type="match status" value="1"/>
</dbReference>
<dbReference type="PROSITE" id="PS50112">
    <property type="entry name" value="PAS"/>
    <property type="match status" value="1"/>
</dbReference>
<dbReference type="InterPro" id="IPR003661">
    <property type="entry name" value="HisK_dim/P_dom"/>
</dbReference>
<dbReference type="GO" id="GO:0007234">
    <property type="term" value="P:osmosensory signaling via phosphorelay pathway"/>
    <property type="evidence" value="ECO:0007669"/>
    <property type="project" value="TreeGrafter"/>
</dbReference>
<comment type="catalytic activity">
    <reaction evidence="1">
        <text>ATP + protein L-histidine = ADP + protein N-phospho-L-histidine.</text>
        <dbReference type="EC" id="2.7.13.3"/>
    </reaction>
</comment>
<evidence type="ECO:0000256" key="3">
    <source>
        <dbReference type="ARBA" id="ARBA00022553"/>
    </source>
</evidence>
<dbReference type="Pfam" id="PF02518">
    <property type="entry name" value="HATPase_c"/>
    <property type="match status" value="1"/>
</dbReference>
<dbReference type="Pfam" id="PF00512">
    <property type="entry name" value="HisKA"/>
    <property type="match status" value="1"/>
</dbReference>
<dbReference type="SUPFAM" id="SSF55874">
    <property type="entry name" value="ATPase domain of HSP90 chaperone/DNA topoisomerase II/histidine kinase"/>
    <property type="match status" value="1"/>
</dbReference>
<accession>A0A3D9HGR3</accession>
<dbReference type="GO" id="GO:0000156">
    <property type="term" value="F:phosphorelay response regulator activity"/>
    <property type="evidence" value="ECO:0007669"/>
    <property type="project" value="TreeGrafter"/>
</dbReference>
<evidence type="ECO:0000259" key="9">
    <source>
        <dbReference type="PROSITE" id="PS50112"/>
    </source>
</evidence>
<dbReference type="SUPFAM" id="SSF47384">
    <property type="entry name" value="Homodimeric domain of signal transducing histidine kinase"/>
    <property type="match status" value="1"/>
</dbReference>
<dbReference type="Proteomes" id="UP000256845">
    <property type="component" value="Unassembled WGS sequence"/>
</dbReference>
<dbReference type="PRINTS" id="PR00344">
    <property type="entry name" value="BCTRLSENSOR"/>
</dbReference>
<dbReference type="PANTHER" id="PTHR42878:SF15">
    <property type="entry name" value="BACTERIOPHYTOCHROME"/>
    <property type="match status" value="1"/>
</dbReference>
<gene>
    <name evidence="10" type="ORF">DFP90_10799</name>
</gene>
<name>A0A3D9HGR3_9PROT</name>
<comment type="caution">
    <text evidence="10">The sequence shown here is derived from an EMBL/GenBank/DDBJ whole genome shotgun (WGS) entry which is preliminary data.</text>
</comment>
<dbReference type="CDD" id="cd00082">
    <property type="entry name" value="HisKA"/>
    <property type="match status" value="1"/>
</dbReference>
<dbReference type="GO" id="GO:0016020">
    <property type="term" value="C:membrane"/>
    <property type="evidence" value="ECO:0007669"/>
    <property type="project" value="UniProtKB-SubCell"/>
</dbReference>
<dbReference type="SMART" id="SM00388">
    <property type="entry name" value="HisKA"/>
    <property type="match status" value="1"/>
</dbReference>
<proteinExistence type="predicted"/>
<sequence length="418" mass="47536">MFALFQGGCLAALFLTHLRGQENTINQMMILISAGSFAVSVAFMIWVYFQLDVRRTAHERSESRIREIFESNPNALILCDSRGRIQMVNRETEELFGFSREALVGEPIEILVPQDRRDHHKRHVEKFFEDPEKRNMGEGWDLGGRHASGEEFPVSVGLTPIMMPEGLCTLAAVIDISDRVEAEEEIKRSNRELEQFAYVASHDLKSPLRGVAQLVEWITEKLQGDEDEELKRYLELLGSRVDRMQVMLNSLLEYSRAGRREDRLEEVDANQLVQSISESLAPMNGWTVRIDRSLPVLITQQSALSQVFHNLIGNAIKHHDRDTGEIAVSALDNGAFCEFSVYDDGPGIRPEFHERIFGMFQTLRPRDEVEGSGMGLSLVKKLVEQQGGVIRIESDPAQARGTCFRFTWPREVECRRSA</sequence>
<dbReference type="GO" id="GO:0000155">
    <property type="term" value="F:phosphorelay sensor kinase activity"/>
    <property type="evidence" value="ECO:0007669"/>
    <property type="project" value="InterPro"/>
</dbReference>
<dbReference type="SUPFAM" id="SSF55785">
    <property type="entry name" value="PYP-like sensor domain (PAS domain)"/>
    <property type="match status" value="1"/>
</dbReference>